<dbReference type="EMBL" id="VBAM01000034">
    <property type="protein sequence ID" value="TMJ16028.1"/>
    <property type="molecule type" value="Genomic_DNA"/>
</dbReference>
<name>A0A537M6Z9_9BACT</name>
<sequence>MELVGDLTRELPYWTIRDGAVVLRDGSYRLGFDVTLPGTEVWDAAQLAACNERLRILIGTAVPEGECLRMLLEIHPDYTDLLRAYADVCRSPHAVVRNLHGRRVSALTEAQASGRLVNSRLIFDLSYHPERPPRRGWWRPVDGATYRRHLAELGILRDVMVGHCERCGFRARPLDGGALLDAVWRFFNPGRKRFCPPPAVPAEDQAFEIPRRVLNAWPFFGRRSVRTAVARSDLYRRWDFLWLDGHAHAVVAMDTLPDRPTMPNMLGPLQTLPGAYWLIIEAWNDPRSDQIKRLELKSRLSRQAVLAQDGGDSNARAVDRQVAEALDVLQRTSERVMRVGVAVVLQESSGEAVQAAARRALDAFHQIPGVDARIESVALRRQFVQLAPFSGMPNERLMRMLTSNAADFVPCHALWRGSARPVCPLFTRRDSLVPLDPFDPRLPSWNAIVIGESGGGKTHFAIAWLSHLLALDPVVLIVDKGGAYKSFCSVYDAQYVHIDPASGIAVNPFDLLPGEIEPDHAHLGLLKSLIALMVVEPGGAVGRQEMAVLESAIRQTYARAAGGPVFLHDLVRTLRTFEQVGAHEAGPEEWALARGIARRLEVWVDEGLYARLLDRPSTVDLSASVVCLDTEGLSEHYPDLVPIAALLANHLIYRRIRADDGRLKYVVSDETWAALLNRVAAESLVGMFRRFRKFGAGIMAISQRAEDFESEYARGILENAPLKVLTRAADADRVAPLLDLNDQHRALWKSLTQRRGEFSEALVIVDFLEGREGGVVVVRDIPEDYFIATTTAEERVRRDQLAAELGPWPAIRHLADSRRATCSRTG</sequence>
<dbReference type="CDD" id="cd01127">
    <property type="entry name" value="TrwB_TraG_TraD_VirD4"/>
    <property type="match status" value="1"/>
</dbReference>
<evidence type="ECO:0000313" key="2">
    <source>
        <dbReference type="EMBL" id="TMJ16028.1"/>
    </source>
</evidence>
<dbReference type="InterPro" id="IPR043964">
    <property type="entry name" value="P-loop_TraG"/>
</dbReference>
<dbReference type="Gene3D" id="3.40.50.300">
    <property type="entry name" value="P-loop containing nucleotide triphosphate hydrolases"/>
    <property type="match status" value="1"/>
</dbReference>
<evidence type="ECO:0000313" key="3">
    <source>
        <dbReference type="Proteomes" id="UP000320393"/>
    </source>
</evidence>
<accession>A0A537M6Z9</accession>
<feature type="domain" description="TraG P-loop" evidence="1">
    <location>
        <begin position="446"/>
        <end position="808"/>
    </location>
</feature>
<dbReference type="InterPro" id="IPR051162">
    <property type="entry name" value="T4SS_component"/>
</dbReference>
<dbReference type="PANTHER" id="PTHR30121:SF6">
    <property type="entry name" value="SLR6007 PROTEIN"/>
    <property type="match status" value="1"/>
</dbReference>
<dbReference type="SUPFAM" id="SSF52540">
    <property type="entry name" value="P-loop containing nucleoside triphosphate hydrolases"/>
    <property type="match status" value="1"/>
</dbReference>
<dbReference type="PANTHER" id="PTHR30121">
    <property type="entry name" value="UNCHARACTERIZED PROTEIN YJGR-RELATED"/>
    <property type="match status" value="1"/>
</dbReference>
<comment type="caution">
    <text evidence="2">The sequence shown here is derived from an EMBL/GenBank/DDBJ whole genome shotgun (WGS) entry which is preliminary data.</text>
</comment>
<dbReference type="Pfam" id="PF19044">
    <property type="entry name" value="P-loop_TraG"/>
    <property type="match status" value="1"/>
</dbReference>
<evidence type="ECO:0000259" key="1">
    <source>
        <dbReference type="Pfam" id="PF19044"/>
    </source>
</evidence>
<reference evidence="2 3" key="1">
    <citation type="journal article" date="2019" name="Nat. Microbiol.">
        <title>Mediterranean grassland soil C-N compound turnover is dependent on rainfall and depth, and is mediated by genomically divergent microorganisms.</title>
        <authorList>
            <person name="Diamond S."/>
            <person name="Andeer P.F."/>
            <person name="Li Z."/>
            <person name="Crits-Christoph A."/>
            <person name="Burstein D."/>
            <person name="Anantharaman K."/>
            <person name="Lane K.R."/>
            <person name="Thomas B.C."/>
            <person name="Pan C."/>
            <person name="Northen T.R."/>
            <person name="Banfield J.F."/>
        </authorList>
    </citation>
    <scope>NUCLEOTIDE SEQUENCE [LARGE SCALE GENOMIC DNA]</scope>
    <source>
        <strain evidence="2">NP_5</strain>
    </source>
</reference>
<organism evidence="2 3">
    <name type="scientific">Candidatus Segetimicrobium genomatis</name>
    <dbReference type="NCBI Taxonomy" id="2569760"/>
    <lineage>
        <taxon>Bacteria</taxon>
        <taxon>Bacillati</taxon>
        <taxon>Candidatus Sysuimicrobiota</taxon>
        <taxon>Candidatus Sysuimicrobiia</taxon>
        <taxon>Candidatus Sysuimicrobiales</taxon>
        <taxon>Candidatus Segetimicrobiaceae</taxon>
        <taxon>Candidatus Segetimicrobium</taxon>
    </lineage>
</organism>
<gene>
    <name evidence="2" type="ORF">E6H02_01315</name>
</gene>
<proteinExistence type="predicted"/>
<dbReference type="Proteomes" id="UP000320393">
    <property type="component" value="Unassembled WGS sequence"/>
</dbReference>
<dbReference type="AlphaFoldDB" id="A0A537M6Z9"/>
<dbReference type="InterPro" id="IPR027417">
    <property type="entry name" value="P-loop_NTPase"/>
</dbReference>
<dbReference type="Gene3D" id="1.10.8.730">
    <property type="match status" value="1"/>
</dbReference>
<protein>
    <recommendedName>
        <fullName evidence="1">TraG P-loop domain-containing protein</fullName>
    </recommendedName>
</protein>